<reference evidence="3 4" key="1">
    <citation type="submission" date="2018-04" db="EMBL/GenBank/DDBJ databases">
        <authorList>
            <person name="Vogel A."/>
        </authorList>
    </citation>
    <scope>NUCLEOTIDE SEQUENCE [LARGE SCALE GENOMIC DNA]</scope>
</reference>
<dbReference type="InterPro" id="IPR035445">
    <property type="entry name" value="GYF-like_dom_sf"/>
</dbReference>
<name>A0A484LPA9_9ASTE</name>
<dbReference type="SMART" id="SM00444">
    <property type="entry name" value="GYF"/>
    <property type="match status" value="1"/>
</dbReference>
<dbReference type="PANTHER" id="PTHR46851:SF11">
    <property type="entry name" value="GYF DOMAIN-CONTAINING PROTEIN"/>
    <property type="match status" value="1"/>
</dbReference>
<accession>A0A484LPA9</accession>
<organism evidence="3 4">
    <name type="scientific">Cuscuta campestris</name>
    <dbReference type="NCBI Taxonomy" id="132261"/>
    <lineage>
        <taxon>Eukaryota</taxon>
        <taxon>Viridiplantae</taxon>
        <taxon>Streptophyta</taxon>
        <taxon>Embryophyta</taxon>
        <taxon>Tracheophyta</taxon>
        <taxon>Spermatophyta</taxon>
        <taxon>Magnoliopsida</taxon>
        <taxon>eudicotyledons</taxon>
        <taxon>Gunneridae</taxon>
        <taxon>Pentapetalae</taxon>
        <taxon>asterids</taxon>
        <taxon>lamiids</taxon>
        <taxon>Solanales</taxon>
        <taxon>Convolvulaceae</taxon>
        <taxon>Cuscuteae</taxon>
        <taxon>Cuscuta</taxon>
        <taxon>Cuscuta subgen. Grammica</taxon>
        <taxon>Cuscuta sect. Cleistogrammica</taxon>
    </lineage>
</organism>
<dbReference type="Proteomes" id="UP000595140">
    <property type="component" value="Unassembled WGS sequence"/>
</dbReference>
<keyword evidence="4" id="KW-1185">Reference proteome</keyword>
<dbReference type="PANTHER" id="PTHR46851">
    <property type="entry name" value="OS01G0884500 PROTEIN"/>
    <property type="match status" value="1"/>
</dbReference>
<dbReference type="Pfam" id="PF02213">
    <property type="entry name" value="GYF"/>
    <property type="match status" value="1"/>
</dbReference>
<dbReference type="InterPro" id="IPR045894">
    <property type="entry name" value="At5g08430-like"/>
</dbReference>
<feature type="region of interest" description="Disordered" evidence="1">
    <location>
        <begin position="1"/>
        <end position="72"/>
    </location>
</feature>
<proteinExistence type="predicted"/>
<evidence type="ECO:0000256" key="1">
    <source>
        <dbReference type="SAM" id="MobiDB-lite"/>
    </source>
</evidence>
<sequence length="176" mass="19793">MTKAEQDRLLSEKPKVVPDELEPEATPPNASEKDEEKSSSPEPDQINLSGENFKTDAEEPEKETMSMDAPEEVGGLRCFLGSTLREASDLSAPEPGRESSIIELSDDENGVAPDPYDAIWNYMDPQGVVQGPFPLASLSRWYKSSYFDPEFRIWSVYERQQQSLLLVDVLREHSLI</sequence>
<dbReference type="AlphaFoldDB" id="A0A484LPA9"/>
<dbReference type="InterPro" id="IPR003169">
    <property type="entry name" value="GYF"/>
</dbReference>
<feature type="compositionally biased region" description="Basic and acidic residues" evidence="1">
    <location>
        <begin position="1"/>
        <end position="18"/>
    </location>
</feature>
<dbReference type="SUPFAM" id="SSF55277">
    <property type="entry name" value="GYF domain"/>
    <property type="match status" value="1"/>
</dbReference>
<protein>
    <recommendedName>
        <fullName evidence="2">GYF domain-containing protein</fullName>
    </recommendedName>
</protein>
<evidence type="ECO:0000313" key="3">
    <source>
        <dbReference type="EMBL" id="VFQ77786.1"/>
    </source>
</evidence>
<gene>
    <name evidence="3" type="ORF">CCAM_LOCUS19562</name>
</gene>
<dbReference type="EMBL" id="OOIL02001712">
    <property type="protein sequence ID" value="VFQ77786.1"/>
    <property type="molecule type" value="Genomic_DNA"/>
</dbReference>
<evidence type="ECO:0000259" key="2">
    <source>
        <dbReference type="PROSITE" id="PS50829"/>
    </source>
</evidence>
<feature type="compositionally biased region" description="Basic and acidic residues" evidence="1">
    <location>
        <begin position="53"/>
        <end position="65"/>
    </location>
</feature>
<evidence type="ECO:0000313" key="4">
    <source>
        <dbReference type="Proteomes" id="UP000595140"/>
    </source>
</evidence>
<feature type="domain" description="GYF" evidence="2">
    <location>
        <begin position="117"/>
        <end position="171"/>
    </location>
</feature>
<dbReference type="OrthoDB" id="6415790at2759"/>
<dbReference type="Gene3D" id="3.30.1490.40">
    <property type="match status" value="1"/>
</dbReference>
<dbReference type="PROSITE" id="PS50829">
    <property type="entry name" value="GYF"/>
    <property type="match status" value="1"/>
</dbReference>
<feature type="region of interest" description="Disordered" evidence="1">
    <location>
        <begin position="87"/>
        <end position="108"/>
    </location>
</feature>